<sequence>MAENRKTETAPGELPLPERQELAARLICSGMIPPRPLDQLTQEAVEEITAGLPSVHIGDLVIREQNAGEVTISAYGINQTEVEIQLDRMLPQYEMQGIPEFYPSRDYSPQAWLGFMRSRGPYGHWEEMKRWLDCWQVDYVPERLQTGFSDQVEAISRQAQELLEERREDLMARLACMGLISPLDYFRRTPEKADAIIAALPPLVDMEIIFDKEDGSQAFYHFINLAEYQFRSKTVTDAPADKPWEMDDPRNNRFKTAMYQDYSREIQEEDALNDAIAELFDARMFKVTLASESDKSLKLQVEKFFAGKPELQNEHQHVRATLKHGYAWLDFLNQEIESAIPMTSHEHPSFSRLKRAFEAWEFAPSKAVVNWQAGFRQDRRKNSEEARMTFFRTLFSKLATAEIIKRFPQDEWFAMNSRYAEEFARQQVPLLPDQQDIGDWLKLFGQPRPDDPIALYKLQRSFQASGIPFHREAVCKAFNNPKTKGKQSMSINPQNELKYLVGAVRHLIEQRQMPPVSPAVLGSLSLEEVREMLREDPRLRLTDDQAQMLANKQRAGYLRDMALPAGGIRELSRPEASYIINNTPRLSRAQMMPDNPATEETRNYFQRLIRNSPEMRLPAATWNYISEEALQGKIRNILASRPISEQQLAYLNECYANQTLPMEVAKQFIDKPTIGPDDFCNLNQYQAREIFNACPATPNQIEYFLAMSDNHPLKPAHPERMTYLEARELRDKISMRGKTIDPEGPIIANQIAAIRDEMERNPSLELPGPVEKMTYGEAREFLDNLSPSEGQMKKLGYLIRENNVSDLIPSFIRESLKRGQVSKMIDLLVQKDRHGNIDTPALEKLVAQVDPPATPEQLETVRAYQENGSKIKLPKNPTYRQVEHLLNQEYEKQTINQAQIDILKGWVAKGTVEAKYLKAPEKLTQAEYAQLHLKHLENSRAMNAGTPAAPSMAKAPEMPGMSR</sequence>
<evidence type="ECO:0000313" key="3">
    <source>
        <dbReference type="Proteomes" id="UP000435649"/>
    </source>
</evidence>
<dbReference type="EMBL" id="VUNS01000029">
    <property type="protein sequence ID" value="MST99097.1"/>
    <property type="molecule type" value="Genomic_DNA"/>
</dbReference>
<organism evidence="2 3">
    <name type="scientific">Victivallis lenta</name>
    <dbReference type="NCBI Taxonomy" id="2606640"/>
    <lineage>
        <taxon>Bacteria</taxon>
        <taxon>Pseudomonadati</taxon>
        <taxon>Lentisphaerota</taxon>
        <taxon>Lentisphaeria</taxon>
        <taxon>Victivallales</taxon>
        <taxon>Victivallaceae</taxon>
        <taxon>Victivallis</taxon>
    </lineage>
</organism>
<gene>
    <name evidence="2" type="ORF">FYJ85_18850</name>
</gene>
<accession>A0A844G5M2</accession>
<name>A0A844G5M2_9BACT</name>
<feature type="region of interest" description="Disordered" evidence="1">
    <location>
        <begin position="942"/>
        <end position="963"/>
    </location>
</feature>
<dbReference type="Proteomes" id="UP000435649">
    <property type="component" value="Unassembled WGS sequence"/>
</dbReference>
<keyword evidence="3" id="KW-1185">Reference proteome</keyword>
<reference evidence="2 3" key="1">
    <citation type="submission" date="2019-08" db="EMBL/GenBank/DDBJ databases">
        <title>In-depth cultivation of the pig gut microbiome towards novel bacterial diversity and tailored functional studies.</title>
        <authorList>
            <person name="Wylensek D."/>
            <person name="Hitch T.C.A."/>
            <person name="Clavel T."/>
        </authorList>
    </citation>
    <scope>NUCLEOTIDE SEQUENCE [LARGE SCALE GENOMIC DNA]</scope>
    <source>
        <strain evidence="2 3">BBE-744-WT-12</strain>
    </source>
</reference>
<evidence type="ECO:0000313" key="2">
    <source>
        <dbReference type="EMBL" id="MST99097.1"/>
    </source>
</evidence>
<comment type="caution">
    <text evidence="2">The sequence shown here is derived from an EMBL/GenBank/DDBJ whole genome shotgun (WGS) entry which is preliminary data.</text>
</comment>
<protein>
    <submittedName>
        <fullName evidence="2">Uncharacterized protein</fullName>
    </submittedName>
</protein>
<dbReference type="RefSeq" id="WP_154420239.1">
    <property type="nucleotide sequence ID" value="NZ_VUNS01000029.1"/>
</dbReference>
<proteinExistence type="predicted"/>
<evidence type="ECO:0000256" key="1">
    <source>
        <dbReference type="SAM" id="MobiDB-lite"/>
    </source>
</evidence>
<dbReference type="AlphaFoldDB" id="A0A844G5M2"/>